<evidence type="ECO:0000313" key="2">
    <source>
        <dbReference type="Proteomes" id="UP000636956"/>
    </source>
</evidence>
<organism evidence="1 2">
    <name type="scientific">Agromyces bauzanensis</name>
    <dbReference type="NCBI Taxonomy" id="1308924"/>
    <lineage>
        <taxon>Bacteria</taxon>
        <taxon>Bacillati</taxon>
        <taxon>Actinomycetota</taxon>
        <taxon>Actinomycetes</taxon>
        <taxon>Micrococcales</taxon>
        <taxon>Microbacteriaceae</taxon>
        <taxon>Agromyces</taxon>
    </lineage>
</organism>
<protein>
    <submittedName>
        <fullName evidence="1">Uncharacterized protein</fullName>
    </submittedName>
</protein>
<dbReference type="Proteomes" id="UP000636956">
    <property type="component" value="Unassembled WGS sequence"/>
</dbReference>
<proteinExistence type="predicted"/>
<keyword evidence="2" id="KW-1185">Reference proteome</keyword>
<gene>
    <name evidence="1" type="ORF">GCM10011372_33930</name>
</gene>
<reference evidence="1" key="2">
    <citation type="submission" date="2020-09" db="EMBL/GenBank/DDBJ databases">
        <authorList>
            <person name="Sun Q."/>
            <person name="Zhou Y."/>
        </authorList>
    </citation>
    <scope>NUCLEOTIDE SEQUENCE</scope>
    <source>
        <strain evidence="1">CGMCC 1.8984</strain>
    </source>
</reference>
<comment type="caution">
    <text evidence="1">The sequence shown here is derived from an EMBL/GenBank/DDBJ whole genome shotgun (WGS) entry which is preliminary data.</text>
</comment>
<accession>A0A917PUL4</accession>
<dbReference type="EMBL" id="BMMD01000029">
    <property type="protein sequence ID" value="GGJ92616.1"/>
    <property type="molecule type" value="Genomic_DNA"/>
</dbReference>
<evidence type="ECO:0000313" key="1">
    <source>
        <dbReference type="EMBL" id="GGJ92616.1"/>
    </source>
</evidence>
<reference evidence="1" key="1">
    <citation type="journal article" date="2014" name="Int. J. Syst. Evol. Microbiol.">
        <title>Complete genome sequence of Corynebacterium casei LMG S-19264T (=DSM 44701T), isolated from a smear-ripened cheese.</title>
        <authorList>
            <consortium name="US DOE Joint Genome Institute (JGI-PGF)"/>
            <person name="Walter F."/>
            <person name="Albersmeier A."/>
            <person name="Kalinowski J."/>
            <person name="Ruckert C."/>
        </authorList>
    </citation>
    <scope>NUCLEOTIDE SEQUENCE</scope>
    <source>
        <strain evidence="1">CGMCC 1.8984</strain>
    </source>
</reference>
<sequence>MRSSSPIEGNPWPHDMTITIDDDSQPLTELLWVREAWGLDPAGDDLPPLLVDTPEAVGEPADRALWEDAWPDIWRAALEHAARANHSALMGQLQDTANGSPERAAVLHQMFGPSWRDQFGDDAFGESYRAWTERQFHARNESRPRTLAEEPERQSLDALIPAREAGLVKIITIPCRGRFTRRVGASALLVTASSRRAPDQYAAALALFARD</sequence>
<name>A0A917PUL4_9MICO</name>
<dbReference type="AlphaFoldDB" id="A0A917PUL4"/>